<name>A0A0H5Q808_9ZZZZ</name>
<sequence>MRDSAAKDVDRLRAGELLARAGGAFIHLRPGTDDDVGRVAVGEIDGSDVVIYLPAVERVEDLQTDEGGENNG</sequence>
<protein>
    <submittedName>
        <fullName evidence="1">Uncharacterized protein</fullName>
    </submittedName>
</protein>
<organism evidence="1">
    <name type="scientific">uncultured prokaryote</name>
    <dbReference type="NCBI Taxonomy" id="198431"/>
    <lineage>
        <taxon>unclassified sequences</taxon>
        <taxon>environmental samples</taxon>
    </lineage>
</organism>
<accession>A0A0H5Q808</accession>
<reference evidence="1" key="2">
    <citation type="submission" date="2015-07" db="EMBL/GenBank/DDBJ databases">
        <title>Plasmids, circular viruses and viroids from rat gut.</title>
        <authorList>
            <person name="Jorgensen T.J."/>
            <person name="Hansen M.A."/>
            <person name="Xu Z."/>
            <person name="Tabak M.A."/>
            <person name="Sorensen S.J."/>
            <person name="Hansen L.H."/>
        </authorList>
    </citation>
    <scope>NUCLEOTIDE SEQUENCE</scope>
    <source>
        <strain evidence="1">RGRH1824</strain>
    </source>
</reference>
<dbReference type="EMBL" id="LN854323">
    <property type="protein sequence ID" value="CRY98063.1"/>
    <property type="molecule type" value="Genomic_DNA"/>
</dbReference>
<proteinExistence type="predicted"/>
<dbReference type="AlphaFoldDB" id="A0A0H5Q808"/>
<reference evidence="1" key="1">
    <citation type="submission" date="2015-06" db="EMBL/GenBank/DDBJ databases">
        <authorList>
            <person name="Joergensen T."/>
        </authorList>
    </citation>
    <scope>NUCLEOTIDE SEQUENCE</scope>
    <source>
        <strain evidence="1">RGRH1824</strain>
    </source>
</reference>
<evidence type="ECO:0000313" key="1">
    <source>
        <dbReference type="EMBL" id="CRY98063.1"/>
    </source>
</evidence>